<dbReference type="Proteomes" id="UP000245919">
    <property type="component" value="Chromosome"/>
</dbReference>
<dbReference type="Proteomes" id="UP000053719">
    <property type="component" value="Unassembled WGS sequence"/>
</dbReference>
<evidence type="ECO:0000256" key="2">
    <source>
        <dbReference type="ARBA" id="ARBA00022676"/>
    </source>
</evidence>
<evidence type="ECO:0000256" key="10">
    <source>
        <dbReference type="ARBA" id="ARBA00033270"/>
    </source>
</evidence>
<accession>A0A0A7SZ42</accession>
<dbReference type="GeneID" id="89633026"/>
<evidence type="ECO:0000256" key="1">
    <source>
        <dbReference type="ARBA" id="ARBA00004141"/>
    </source>
</evidence>
<evidence type="ECO:0000256" key="16">
    <source>
        <dbReference type="ARBA" id="ARBA00049966"/>
    </source>
</evidence>
<dbReference type="PROSITE" id="PS00428">
    <property type="entry name" value="FTSW_RODA_SPOVE"/>
    <property type="match status" value="1"/>
</dbReference>
<dbReference type="Proteomes" id="UP000192067">
    <property type="component" value="Chromosome"/>
</dbReference>
<gene>
    <name evidence="20" type="ORF">LL14B4_04395</name>
    <name evidence="19" type="ORF">LLUC06_1007</name>
    <name evidence="18" type="ORF">LLUC11_0844</name>
    <name evidence="21" type="ORF">M20_1913</name>
</gene>
<sequence>MDKKITKNSFLDLSILIPYLILSAVGLLMVFSATVPYQINRGLSPYRLAISQGVFIIISFVALIIIYRVKLRIIKNEKILKIIFLIIILLMIYSRVGPNTSANGAHGWIPLPGIGTIQPVEFAKLFTVWFLASIFSNRQEEIEKNDIQAIFKGNNLIKKVVGGWRFPIILLMIVELSMPNLGNTAIIGLLALIMIGASGISWRWFSGYGKMLLTISLSFLLFLFISGGDLIPGSYINARFKAFVNPFTDLASSGHQLANSYYAIVDGGWFGRGLGNSIEKQGFLPEAHTDFIFSVIVEELGIIGGIIILAVIFFMITRMLLVGMRAKDPFNSMISIGCSSFLLIQVFVNLGGAIGLVPETGVTFPFLSQGGSSFLISTLAVGLVLNSSADEKLKSLSKL</sequence>
<keyword evidence="3" id="KW-0808">Transferase</keyword>
<evidence type="ECO:0000256" key="5">
    <source>
        <dbReference type="ARBA" id="ARBA00022960"/>
    </source>
</evidence>
<feature type="transmembrane region" description="Helical" evidence="17">
    <location>
        <begin position="116"/>
        <end position="135"/>
    </location>
</feature>
<keyword evidence="8 17" id="KW-0472">Membrane</keyword>
<dbReference type="EMBL" id="CP028160">
    <property type="protein sequence ID" value="AWN65452.1"/>
    <property type="molecule type" value="Genomic_DNA"/>
</dbReference>
<comment type="function">
    <text evidence="16">Peptidoglycan polymerase that is essential for cell division.</text>
</comment>
<reference evidence="21" key="3">
    <citation type="journal article" date="2017" name="Genome Announc.">
        <title>Draft Genome Sequences of 24 Lactococcus lactis Strains.</title>
        <authorList>
            <person name="Backus L."/>
            <person name="Wels M."/>
            <person name="Boekhorst J."/>
            <person name="Dijkstra A.R."/>
            <person name="Beerthuyzen M."/>
            <person name="Kelly W.J."/>
            <person name="Siezen R.J."/>
            <person name="van Hijum S.A."/>
            <person name="Bachmann H."/>
        </authorList>
    </citation>
    <scope>NUCLEOTIDE SEQUENCE</scope>
    <source>
        <strain evidence="21">M20</strain>
    </source>
</reference>
<dbReference type="PANTHER" id="PTHR30474:SF2">
    <property type="entry name" value="PEPTIDOGLYCAN GLYCOSYLTRANSFERASE FTSW-RELATED"/>
    <property type="match status" value="1"/>
</dbReference>
<dbReference type="GO" id="GO:0008360">
    <property type="term" value="P:regulation of cell shape"/>
    <property type="evidence" value="ECO:0007669"/>
    <property type="project" value="UniProtKB-KW"/>
</dbReference>
<organism evidence="21 22">
    <name type="scientific">Lactococcus lactis subsp. lactis</name>
    <name type="common">Streptococcus lactis</name>
    <dbReference type="NCBI Taxonomy" id="1360"/>
    <lineage>
        <taxon>Bacteria</taxon>
        <taxon>Bacillati</taxon>
        <taxon>Bacillota</taxon>
        <taxon>Bacilli</taxon>
        <taxon>Lactobacillales</taxon>
        <taxon>Streptococcaceae</taxon>
        <taxon>Lactococcus</taxon>
    </lineage>
</organism>
<feature type="transmembrane region" description="Helical" evidence="17">
    <location>
        <begin position="12"/>
        <end position="34"/>
    </location>
</feature>
<keyword evidence="7 17" id="KW-1133">Transmembrane helix</keyword>
<dbReference type="EC" id="2.4.99.28" evidence="14"/>
<proteinExistence type="inferred from homology"/>
<feature type="transmembrane region" description="Helical" evidence="17">
    <location>
        <begin position="79"/>
        <end position="96"/>
    </location>
</feature>
<dbReference type="InterPro" id="IPR018365">
    <property type="entry name" value="Cell_cycle_FtsW-rel_CS"/>
</dbReference>
<keyword evidence="5" id="KW-0133">Cell shape</keyword>
<keyword evidence="4 17" id="KW-0812">Transmembrane</keyword>
<dbReference type="EMBL" id="CP015904">
    <property type="protein sequence ID" value="ARE13177.1"/>
    <property type="molecule type" value="Genomic_DNA"/>
</dbReference>
<evidence type="ECO:0000313" key="19">
    <source>
        <dbReference type="EMBL" id="ARE20554.1"/>
    </source>
</evidence>
<evidence type="ECO:0000256" key="4">
    <source>
        <dbReference type="ARBA" id="ARBA00022692"/>
    </source>
</evidence>
<dbReference type="EMBL" id="CP015902">
    <property type="protein sequence ID" value="ARE20554.1"/>
    <property type="molecule type" value="Genomic_DNA"/>
</dbReference>
<name>A0A0A7SZ42_LACLL</name>
<dbReference type="PANTHER" id="PTHR30474">
    <property type="entry name" value="CELL CYCLE PROTEIN"/>
    <property type="match status" value="1"/>
</dbReference>
<dbReference type="GO" id="GO:0051301">
    <property type="term" value="P:cell division"/>
    <property type="evidence" value="ECO:0007669"/>
    <property type="project" value="UniProtKB-KW"/>
</dbReference>
<comment type="catalytic activity">
    <reaction evidence="15">
        <text>[GlcNAc-(1-&gt;4)-Mur2Ac(oyl-L-Ala-gamma-D-Glu-L-Lys-D-Ala-D-Ala)](n)-di-trans,octa-cis-undecaprenyl diphosphate + beta-D-GlcNAc-(1-&gt;4)-Mur2Ac(oyl-L-Ala-gamma-D-Glu-L-Lys-D-Ala-D-Ala)-di-trans,octa-cis-undecaprenyl diphosphate = [GlcNAc-(1-&gt;4)-Mur2Ac(oyl-L-Ala-gamma-D-Glu-L-Lys-D-Ala-D-Ala)](n+1)-di-trans,octa-cis-undecaprenyl diphosphate + di-trans,octa-cis-undecaprenyl diphosphate + H(+)</text>
        <dbReference type="Rhea" id="RHEA:23708"/>
        <dbReference type="Rhea" id="RHEA-COMP:9602"/>
        <dbReference type="Rhea" id="RHEA-COMP:9603"/>
        <dbReference type="ChEBI" id="CHEBI:15378"/>
        <dbReference type="ChEBI" id="CHEBI:58405"/>
        <dbReference type="ChEBI" id="CHEBI:60033"/>
        <dbReference type="ChEBI" id="CHEBI:78435"/>
        <dbReference type="EC" id="2.4.99.28"/>
    </reaction>
</comment>
<evidence type="ECO:0000256" key="12">
    <source>
        <dbReference type="ARBA" id="ARBA00041185"/>
    </source>
</evidence>
<keyword evidence="21" id="KW-0131">Cell cycle</keyword>
<evidence type="ECO:0000256" key="6">
    <source>
        <dbReference type="ARBA" id="ARBA00022984"/>
    </source>
</evidence>
<evidence type="ECO:0000256" key="13">
    <source>
        <dbReference type="ARBA" id="ARBA00041418"/>
    </source>
</evidence>
<evidence type="ECO:0000256" key="14">
    <source>
        <dbReference type="ARBA" id="ARBA00044770"/>
    </source>
</evidence>
<evidence type="ECO:0000313" key="22">
    <source>
        <dbReference type="Proteomes" id="UP000053719"/>
    </source>
</evidence>
<evidence type="ECO:0000313" key="18">
    <source>
        <dbReference type="EMBL" id="ARE13177.1"/>
    </source>
</evidence>
<feature type="transmembrane region" description="Helical" evidence="17">
    <location>
        <begin position="212"/>
        <end position="231"/>
    </location>
</feature>
<evidence type="ECO:0000313" key="23">
    <source>
        <dbReference type="Proteomes" id="UP000192067"/>
    </source>
</evidence>
<dbReference type="EMBL" id="LKLU01000101">
    <property type="protein sequence ID" value="KSU19906.1"/>
    <property type="molecule type" value="Genomic_DNA"/>
</dbReference>
<evidence type="ECO:0000313" key="20">
    <source>
        <dbReference type="EMBL" id="AWN65452.1"/>
    </source>
</evidence>
<evidence type="ECO:0000256" key="3">
    <source>
        <dbReference type="ARBA" id="ARBA00022679"/>
    </source>
</evidence>
<protein>
    <recommendedName>
        <fullName evidence="12">Probable peptidoglycan glycosyltransferase FtsW</fullName>
        <ecNumber evidence="14">2.4.99.28</ecNumber>
    </recommendedName>
    <alternativeName>
        <fullName evidence="13">Cell division protein FtsW</fullName>
    </alternativeName>
    <alternativeName>
        <fullName evidence="10">Cell wall polymerase</fullName>
    </alternativeName>
    <alternativeName>
        <fullName evidence="9">Peptidoglycan polymerase</fullName>
    </alternativeName>
</protein>
<dbReference type="GO" id="GO:0008955">
    <property type="term" value="F:peptidoglycan glycosyltransferase activity"/>
    <property type="evidence" value="ECO:0007669"/>
    <property type="project" value="UniProtKB-EC"/>
</dbReference>
<dbReference type="RefSeq" id="WP_012897536.1">
    <property type="nucleotide sequence ID" value="NZ_CAKMAV010000015.1"/>
</dbReference>
<dbReference type="GO" id="GO:0032153">
    <property type="term" value="C:cell division site"/>
    <property type="evidence" value="ECO:0007669"/>
    <property type="project" value="TreeGrafter"/>
</dbReference>
<dbReference type="Proteomes" id="UP000192095">
    <property type="component" value="Chromosome"/>
</dbReference>
<evidence type="ECO:0000256" key="9">
    <source>
        <dbReference type="ARBA" id="ARBA00032370"/>
    </source>
</evidence>
<feature type="transmembrane region" description="Helical" evidence="17">
    <location>
        <begin position="186"/>
        <end position="205"/>
    </location>
</feature>
<dbReference type="PATRIC" id="fig|1360.102.peg.485"/>
<evidence type="ECO:0000256" key="17">
    <source>
        <dbReference type="SAM" id="Phobius"/>
    </source>
</evidence>
<comment type="subcellular location">
    <subcellularLocation>
        <location evidence="1">Membrane</location>
        <topology evidence="1">Multi-pass membrane protein</topology>
    </subcellularLocation>
</comment>
<dbReference type="GO" id="GO:0005886">
    <property type="term" value="C:plasma membrane"/>
    <property type="evidence" value="ECO:0007669"/>
    <property type="project" value="TreeGrafter"/>
</dbReference>
<dbReference type="GO" id="GO:0009252">
    <property type="term" value="P:peptidoglycan biosynthetic process"/>
    <property type="evidence" value="ECO:0007669"/>
    <property type="project" value="UniProtKB-KW"/>
</dbReference>
<reference evidence="19" key="5">
    <citation type="submission" date="2023-07" db="EMBL/GenBank/DDBJ databases">
        <authorList>
            <person name="McDonnell B."/>
        </authorList>
    </citation>
    <scope>NUCLEOTIDE SEQUENCE</scope>
    <source>
        <strain evidence="19">UC06</strain>
    </source>
</reference>
<feature type="transmembrane region" description="Helical" evidence="17">
    <location>
        <begin position="156"/>
        <end position="174"/>
    </location>
</feature>
<feature type="transmembrane region" description="Helical" evidence="17">
    <location>
        <begin position="366"/>
        <end position="385"/>
    </location>
</feature>
<evidence type="ECO:0000256" key="15">
    <source>
        <dbReference type="ARBA" id="ARBA00049902"/>
    </source>
</evidence>
<evidence type="ECO:0000313" key="25">
    <source>
        <dbReference type="Proteomes" id="UP000245919"/>
    </source>
</evidence>
<evidence type="ECO:0000256" key="8">
    <source>
        <dbReference type="ARBA" id="ARBA00023136"/>
    </source>
</evidence>
<keyword evidence="2" id="KW-0328">Glycosyltransferase</keyword>
<keyword evidence="6" id="KW-0573">Peptidoglycan synthesis</keyword>
<evidence type="ECO:0000256" key="11">
    <source>
        <dbReference type="ARBA" id="ARBA00038053"/>
    </source>
</evidence>
<feature type="transmembrane region" description="Helical" evidence="17">
    <location>
        <begin position="46"/>
        <end position="67"/>
    </location>
</feature>
<comment type="similarity">
    <text evidence="11">Belongs to the SEDS family. FtsW subfamily.</text>
</comment>
<evidence type="ECO:0000256" key="7">
    <source>
        <dbReference type="ARBA" id="ARBA00022989"/>
    </source>
</evidence>
<keyword evidence="21" id="KW-0132">Cell division</keyword>
<reference evidence="20 25" key="4">
    <citation type="submission" date="2018-03" db="EMBL/GenBank/DDBJ databases">
        <title>Genome sequence of Lactococcus lactis strain 14B4 from almond drupe.</title>
        <authorList>
            <person name="Tran T.D."/>
            <person name="McGarvey J.A."/>
            <person name="Huynh S."/>
            <person name="Parker C.T."/>
        </authorList>
    </citation>
    <scope>NUCLEOTIDE SEQUENCE [LARGE SCALE GENOMIC DNA]</scope>
    <source>
        <strain evidence="20 25">14B4</strain>
    </source>
</reference>
<dbReference type="InterPro" id="IPR001182">
    <property type="entry name" value="FtsW/RodA"/>
</dbReference>
<reference evidence="23 24" key="2">
    <citation type="journal article" date="2017" name="BMC Genomics">
        <title>Comparative and functional genomics of the Lactococcus lactis taxon; insights into evolution and niche adaptation.</title>
        <authorList>
            <person name="Kelleher P."/>
            <person name="Bottacini F."/>
            <person name="Mahony J."/>
            <person name="Kilcawley K.N."/>
            <person name="van Sinderen D."/>
        </authorList>
    </citation>
    <scope>NUCLEOTIDE SEQUENCE [LARGE SCALE GENOMIC DNA]</scope>
    <source>
        <strain evidence="19 24">UC06</strain>
        <strain evidence="18 23">UC11</strain>
    </source>
</reference>
<evidence type="ECO:0000313" key="21">
    <source>
        <dbReference type="EMBL" id="KSU19906.1"/>
    </source>
</evidence>
<feature type="transmembrane region" description="Helical" evidence="17">
    <location>
        <begin position="333"/>
        <end position="354"/>
    </location>
</feature>
<dbReference type="AlphaFoldDB" id="A0A0A7SZ42"/>
<reference evidence="22" key="1">
    <citation type="submission" date="2015-10" db="EMBL/GenBank/DDBJ databases">
        <title>Draft Genome Sequences of 11 Lactococcus lactis subspecies cremoris strains.</title>
        <authorList>
            <person name="Wels M."/>
            <person name="Backus L."/>
            <person name="Boekhorst J."/>
            <person name="Dijkstra A."/>
            <person name="Beerthuizen M."/>
            <person name="Kelly W."/>
            <person name="Siezen R."/>
            <person name="Bachmann H."/>
            <person name="Van Hijum S."/>
        </authorList>
    </citation>
    <scope>NUCLEOTIDE SEQUENCE [LARGE SCALE GENOMIC DNA]</scope>
    <source>
        <strain evidence="22">M20</strain>
    </source>
</reference>
<evidence type="ECO:0000313" key="24">
    <source>
        <dbReference type="Proteomes" id="UP000192095"/>
    </source>
</evidence>
<dbReference type="Pfam" id="PF01098">
    <property type="entry name" value="FTSW_RODA_SPOVE"/>
    <property type="match status" value="1"/>
</dbReference>
<feature type="transmembrane region" description="Helical" evidence="17">
    <location>
        <begin position="300"/>
        <end position="321"/>
    </location>
</feature>
<dbReference type="GO" id="GO:0015648">
    <property type="term" value="F:lipid-linked peptidoglycan transporter activity"/>
    <property type="evidence" value="ECO:0007669"/>
    <property type="project" value="TreeGrafter"/>
</dbReference>